<comment type="similarity">
    <text evidence="1">Belongs to the sulfatase family.</text>
</comment>
<keyword evidence="7" id="KW-1185">Reference proteome</keyword>
<name>A0A2T6C091_9FLAO</name>
<evidence type="ECO:0000313" key="7">
    <source>
        <dbReference type="Proteomes" id="UP000244090"/>
    </source>
</evidence>
<dbReference type="Proteomes" id="UP000244090">
    <property type="component" value="Unassembled WGS sequence"/>
</dbReference>
<evidence type="ECO:0000313" key="6">
    <source>
        <dbReference type="EMBL" id="PTX61739.1"/>
    </source>
</evidence>
<dbReference type="PANTHER" id="PTHR43108">
    <property type="entry name" value="N-ACETYLGLUCOSAMINE-6-SULFATASE FAMILY MEMBER"/>
    <property type="match status" value="1"/>
</dbReference>
<dbReference type="InterPro" id="IPR024607">
    <property type="entry name" value="Sulfatase_CS"/>
</dbReference>
<comment type="caution">
    <text evidence="6">The sequence shown here is derived from an EMBL/GenBank/DDBJ whole genome shotgun (WGS) entry which is preliminary data.</text>
</comment>
<dbReference type="Gene3D" id="3.40.720.10">
    <property type="entry name" value="Alkaline Phosphatase, subunit A"/>
    <property type="match status" value="1"/>
</dbReference>
<evidence type="ECO:0000256" key="4">
    <source>
        <dbReference type="ARBA" id="ARBA00023180"/>
    </source>
</evidence>
<organism evidence="6 7">
    <name type="scientific">Kordia periserrulae</name>
    <dbReference type="NCBI Taxonomy" id="701523"/>
    <lineage>
        <taxon>Bacteria</taxon>
        <taxon>Pseudomonadati</taxon>
        <taxon>Bacteroidota</taxon>
        <taxon>Flavobacteriia</taxon>
        <taxon>Flavobacteriales</taxon>
        <taxon>Flavobacteriaceae</taxon>
        <taxon>Kordia</taxon>
    </lineage>
</organism>
<feature type="domain" description="Sulfatase N-terminal" evidence="5">
    <location>
        <begin position="32"/>
        <end position="372"/>
    </location>
</feature>
<keyword evidence="4" id="KW-0325">Glycoprotein</keyword>
<dbReference type="InterPro" id="IPR000917">
    <property type="entry name" value="Sulfatase_N"/>
</dbReference>
<reference evidence="6 7" key="1">
    <citation type="submission" date="2018-04" db="EMBL/GenBank/DDBJ databases">
        <title>Genomic Encyclopedia of Archaeal and Bacterial Type Strains, Phase II (KMG-II): from individual species to whole genera.</title>
        <authorList>
            <person name="Goeker M."/>
        </authorList>
    </citation>
    <scope>NUCLEOTIDE SEQUENCE [LARGE SCALE GENOMIC DNA]</scope>
    <source>
        <strain evidence="6 7">DSM 25731</strain>
    </source>
</reference>
<proteinExistence type="inferred from homology"/>
<dbReference type="GO" id="GO:0016787">
    <property type="term" value="F:hydrolase activity"/>
    <property type="evidence" value="ECO:0007669"/>
    <property type="project" value="UniProtKB-KW"/>
</dbReference>
<dbReference type="SUPFAM" id="SSF53649">
    <property type="entry name" value="Alkaline phosphatase-like"/>
    <property type="match status" value="1"/>
</dbReference>
<keyword evidence="2" id="KW-0732">Signal</keyword>
<evidence type="ECO:0000256" key="2">
    <source>
        <dbReference type="ARBA" id="ARBA00022729"/>
    </source>
</evidence>
<protein>
    <submittedName>
        <fullName evidence="6">N-acetylglucosamine-6-sulfatase</fullName>
    </submittedName>
</protein>
<dbReference type="InterPro" id="IPR017850">
    <property type="entry name" value="Alkaline_phosphatase_core_sf"/>
</dbReference>
<dbReference type="PROSITE" id="PS00523">
    <property type="entry name" value="SULFATASE_1"/>
    <property type="match status" value="1"/>
</dbReference>
<accession>A0A2T6C091</accession>
<dbReference type="AlphaFoldDB" id="A0A2T6C091"/>
<evidence type="ECO:0000256" key="1">
    <source>
        <dbReference type="ARBA" id="ARBA00008779"/>
    </source>
</evidence>
<evidence type="ECO:0000259" key="5">
    <source>
        <dbReference type="Pfam" id="PF00884"/>
    </source>
</evidence>
<gene>
    <name evidence="6" type="ORF">C8N46_104383</name>
</gene>
<keyword evidence="3" id="KW-0378">Hydrolase</keyword>
<dbReference type="PROSITE" id="PS51257">
    <property type="entry name" value="PROKAR_LIPOPROTEIN"/>
    <property type="match status" value="1"/>
</dbReference>
<sequence>MKYVSFTLLIISTFILTSCKNKNVETPRKKQPNFLFILVDDQPFDALEDSGRYPFLKTPNMQRLINEGAKFENYYVTQSICSPSRASFLTGTYPHIHGVNQNNKHVDPNWKDFQPYNAHLQIAGYQTAHVGKIHMAHYRNEQHIRPGFDYWFSFIGQGEYFDPMVNDNGKEYQEKGYMTDILTDKAITWLKEKRDPTKPFSLNLWHKAVHEDHSPAPRHNKIFKNDSLPTPPYNQHLENFAGKPEWQRLKAWDHKWKEYIPSDTLAPKPWPIKGYKFKKLLECLLAVDESLGEVLATLEEMGELDNTVIIYSSDNGYFMGEHGYWDKRIAYENSMKIPMLIRYPEKIKPGTKIASNALNIDLAPTILELAGIEKPSYMQGESMVNLLAGTEQNWRDAFMFEYYVDDEYPYAGPNMLAIKNDKYKLVDAFLEDDIDELYNLENDPGEMNNLINDPEYDAIEAQLRKELEALKLKYKYNTDRDWWLKTQVPSAKKKKLEEENFSYTSIDCLLSEARENTKKNSKKMQKHVEQPHN</sequence>
<dbReference type="EMBL" id="QBKT01000004">
    <property type="protein sequence ID" value="PTX61739.1"/>
    <property type="molecule type" value="Genomic_DNA"/>
</dbReference>
<dbReference type="CDD" id="cd16031">
    <property type="entry name" value="G6S_like"/>
    <property type="match status" value="1"/>
</dbReference>
<evidence type="ECO:0000256" key="3">
    <source>
        <dbReference type="ARBA" id="ARBA00022801"/>
    </source>
</evidence>
<dbReference type="PANTHER" id="PTHR43108:SF6">
    <property type="entry name" value="N-SULPHOGLUCOSAMINE SULPHOHYDROLASE"/>
    <property type="match status" value="1"/>
</dbReference>
<dbReference type="Pfam" id="PF00884">
    <property type="entry name" value="Sulfatase"/>
    <property type="match status" value="1"/>
</dbReference>